<comment type="subcellular location">
    <subcellularLocation>
        <location evidence="1 10">Cell membrane</location>
        <topology evidence="1 10">Multi-pass membrane protein</topology>
    </subcellularLocation>
</comment>
<dbReference type="RefSeq" id="WP_378519714.1">
    <property type="nucleotide sequence ID" value="NZ_CBCSDI010000026.1"/>
</dbReference>
<keyword evidence="8 10" id="KW-1133">Transmembrane helix</keyword>
<dbReference type="Pfam" id="PF00497">
    <property type="entry name" value="SBP_bac_3"/>
    <property type="match status" value="1"/>
</dbReference>
<gene>
    <name evidence="13" type="ORF">ACFFJG_15640</name>
</gene>
<dbReference type="SUPFAM" id="SSF161098">
    <property type="entry name" value="MetI-like"/>
    <property type="match status" value="1"/>
</dbReference>
<evidence type="ECO:0000256" key="4">
    <source>
        <dbReference type="ARBA" id="ARBA00022475"/>
    </source>
</evidence>
<evidence type="ECO:0000256" key="1">
    <source>
        <dbReference type="ARBA" id="ARBA00004651"/>
    </source>
</evidence>
<dbReference type="SMART" id="SM00062">
    <property type="entry name" value="PBPb"/>
    <property type="match status" value="1"/>
</dbReference>
<evidence type="ECO:0000256" key="10">
    <source>
        <dbReference type="RuleBase" id="RU363032"/>
    </source>
</evidence>
<dbReference type="NCBIfam" id="TIGR01726">
    <property type="entry name" value="HEQRo_perm_3TM"/>
    <property type="match status" value="1"/>
</dbReference>
<evidence type="ECO:0000256" key="5">
    <source>
        <dbReference type="ARBA" id="ARBA00022692"/>
    </source>
</evidence>
<feature type="domain" description="ABC transmembrane type-1" evidence="12">
    <location>
        <begin position="297"/>
        <end position="485"/>
    </location>
</feature>
<dbReference type="Proteomes" id="UP001589698">
    <property type="component" value="Unassembled WGS sequence"/>
</dbReference>
<feature type="signal peptide" evidence="11">
    <location>
        <begin position="1"/>
        <end position="29"/>
    </location>
</feature>
<keyword evidence="3 10" id="KW-0813">Transport</keyword>
<keyword evidence="14" id="KW-1185">Reference proteome</keyword>
<evidence type="ECO:0000256" key="8">
    <source>
        <dbReference type="ARBA" id="ARBA00022989"/>
    </source>
</evidence>
<dbReference type="Pfam" id="PF00528">
    <property type="entry name" value="BPD_transp_1"/>
    <property type="match status" value="1"/>
</dbReference>
<dbReference type="InterPro" id="IPR010065">
    <property type="entry name" value="AA_ABC_transptr_permease_3TM"/>
</dbReference>
<dbReference type="EMBL" id="JBHLXH010000002">
    <property type="protein sequence ID" value="MFC0223920.1"/>
    <property type="molecule type" value="Genomic_DNA"/>
</dbReference>
<evidence type="ECO:0000256" key="7">
    <source>
        <dbReference type="ARBA" id="ARBA00022970"/>
    </source>
</evidence>
<dbReference type="CDD" id="cd06261">
    <property type="entry name" value="TM_PBP2"/>
    <property type="match status" value="1"/>
</dbReference>
<dbReference type="Gene3D" id="1.10.3720.10">
    <property type="entry name" value="MetI-like"/>
    <property type="match status" value="1"/>
</dbReference>
<keyword evidence="9 10" id="KW-0472">Membrane</keyword>
<reference evidence="13 14" key="1">
    <citation type="submission" date="2024-09" db="EMBL/GenBank/DDBJ databases">
        <authorList>
            <person name="Sun Q."/>
            <person name="Mori K."/>
        </authorList>
    </citation>
    <scope>NUCLEOTIDE SEQUENCE [LARGE SCALE GENOMIC DNA]</scope>
    <source>
        <strain evidence="13 14">CCM 8654</strain>
    </source>
</reference>
<keyword evidence="6 11" id="KW-0732">Signal</keyword>
<evidence type="ECO:0000256" key="9">
    <source>
        <dbReference type="ARBA" id="ARBA00023136"/>
    </source>
</evidence>
<protein>
    <submittedName>
        <fullName evidence="13">ABC transporter substrate-binding protein/permease</fullName>
    </submittedName>
</protein>
<evidence type="ECO:0000256" key="11">
    <source>
        <dbReference type="SAM" id="SignalP"/>
    </source>
</evidence>
<dbReference type="PROSITE" id="PS01039">
    <property type="entry name" value="SBP_BACTERIAL_3"/>
    <property type="match status" value="1"/>
</dbReference>
<organism evidence="13 14">
    <name type="scientific">Nocardioides zeicaulis</name>
    <dbReference type="NCBI Taxonomy" id="1776857"/>
    <lineage>
        <taxon>Bacteria</taxon>
        <taxon>Bacillati</taxon>
        <taxon>Actinomycetota</taxon>
        <taxon>Actinomycetes</taxon>
        <taxon>Propionibacteriales</taxon>
        <taxon>Nocardioidaceae</taxon>
        <taxon>Nocardioides</taxon>
    </lineage>
</organism>
<dbReference type="InterPro" id="IPR043429">
    <property type="entry name" value="ArtM/GltK/GlnP/TcyL/YhdX-like"/>
</dbReference>
<feature type="transmembrane region" description="Helical" evidence="10">
    <location>
        <begin position="333"/>
        <end position="354"/>
    </location>
</feature>
<evidence type="ECO:0000256" key="2">
    <source>
        <dbReference type="ARBA" id="ARBA00010333"/>
    </source>
</evidence>
<dbReference type="PANTHER" id="PTHR30614:SF0">
    <property type="entry name" value="L-CYSTINE TRANSPORT SYSTEM PERMEASE PROTEIN TCYL"/>
    <property type="match status" value="1"/>
</dbReference>
<feature type="transmembrane region" description="Helical" evidence="10">
    <location>
        <begin position="466"/>
        <end position="484"/>
    </location>
</feature>
<feature type="chain" id="PRO_5046830342" evidence="11">
    <location>
        <begin position="30"/>
        <end position="497"/>
    </location>
</feature>
<proteinExistence type="inferred from homology"/>
<dbReference type="PANTHER" id="PTHR30614">
    <property type="entry name" value="MEMBRANE COMPONENT OF AMINO ACID ABC TRANSPORTER"/>
    <property type="match status" value="1"/>
</dbReference>
<sequence>MQQLRRALALVVLGWLVATVALTGSAASAESAASPAEARTVRVGTEGTYPPFTFHDPDTGDLTGFDIEVIRAVADEAGWDLEFVEAPFDSIFPALDAGRVDVIANQITINPDREARYLFSTPYTYSRGVIVTAAGNEDVKTLDDIDGLVAAESETSNWAQVARDAGAEIRVVDQFAQAAELLVQGRVDVVVNDNIAVLDYLASSGSDEIEIVGEAGDEVSKQALTFRQDSPALQQEADDALATLTEDGTLAKISEKYFGADVTVEDAAKVTDVKGSDTRSTTEIVQDSAWPMLRALLIYTIPLTAASFAIGLVLALVTALARMSSNRLVQLPARIYISAIRGTPLLVQLFITFYGLGQVGLKLSPVSAAILALSLNVGGYAAEIIRGSILSVPRGQYEAATTIGMRYPQLMRRIVLPQAARIAVPPLSNTLLSLIKDTALTSIILVPELLRQATNAASSSSQFMPLYLFAALYYWVVCFLVSQAQGPLEKRLGRYAA</sequence>
<comment type="caution">
    <text evidence="13">The sequence shown here is derived from an EMBL/GenBank/DDBJ whole genome shotgun (WGS) entry which is preliminary data.</text>
</comment>
<evidence type="ECO:0000313" key="13">
    <source>
        <dbReference type="EMBL" id="MFC0223920.1"/>
    </source>
</evidence>
<keyword evidence="7" id="KW-0029">Amino-acid transport</keyword>
<comment type="similarity">
    <text evidence="10">Belongs to the binding-protein-dependent transport system permease family.</text>
</comment>
<dbReference type="InterPro" id="IPR018313">
    <property type="entry name" value="SBP_3_CS"/>
</dbReference>
<evidence type="ECO:0000313" key="14">
    <source>
        <dbReference type="Proteomes" id="UP001589698"/>
    </source>
</evidence>
<evidence type="ECO:0000256" key="6">
    <source>
        <dbReference type="ARBA" id="ARBA00022729"/>
    </source>
</evidence>
<keyword evidence="4" id="KW-1003">Cell membrane</keyword>
<name>A0ABV6E4K9_9ACTN</name>
<dbReference type="Gene3D" id="3.40.190.10">
    <property type="entry name" value="Periplasmic binding protein-like II"/>
    <property type="match status" value="2"/>
</dbReference>
<evidence type="ECO:0000256" key="3">
    <source>
        <dbReference type="ARBA" id="ARBA00022448"/>
    </source>
</evidence>
<comment type="similarity">
    <text evidence="2">Belongs to the bacterial solute-binding protein 3 family.</text>
</comment>
<keyword evidence="5 10" id="KW-0812">Transmembrane</keyword>
<dbReference type="InterPro" id="IPR035906">
    <property type="entry name" value="MetI-like_sf"/>
</dbReference>
<dbReference type="SUPFAM" id="SSF53850">
    <property type="entry name" value="Periplasmic binding protein-like II"/>
    <property type="match status" value="1"/>
</dbReference>
<evidence type="ECO:0000259" key="12">
    <source>
        <dbReference type="PROSITE" id="PS50928"/>
    </source>
</evidence>
<accession>A0ABV6E4K9</accession>
<dbReference type="PROSITE" id="PS50928">
    <property type="entry name" value="ABC_TM1"/>
    <property type="match status" value="1"/>
</dbReference>
<dbReference type="InterPro" id="IPR001638">
    <property type="entry name" value="Solute-binding_3/MltF_N"/>
</dbReference>
<feature type="transmembrane region" description="Helical" evidence="10">
    <location>
        <begin position="296"/>
        <end position="321"/>
    </location>
</feature>
<dbReference type="InterPro" id="IPR000515">
    <property type="entry name" value="MetI-like"/>
</dbReference>